<dbReference type="AlphaFoldDB" id="A0A9P8V4R0"/>
<dbReference type="InterPro" id="IPR001401">
    <property type="entry name" value="Dynamin_GTPase"/>
</dbReference>
<feature type="domain" description="GED" evidence="5">
    <location>
        <begin position="558"/>
        <end position="645"/>
    </location>
</feature>
<dbReference type="GO" id="GO:0008017">
    <property type="term" value="F:microtubule binding"/>
    <property type="evidence" value="ECO:0007669"/>
    <property type="project" value="TreeGrafter"/>
</dbReference>
<feature type="compositionally biased region" description="Low complexity" evidence="4">
    <location>
        <begin position="349"/>
        <end position="367"/>
    </location>
</feature>
<proteinExistence type="predicted"/>
<dbReference type="GO" id="GO:0048312">
    <property type="term" value="P:intracellular distribution of mitochondria"/>
    <property type="evidence" value="ECO:0007669"/>
    <property type="project" value="TreeGrafter"/>
</dbReference>
<keyword evidence="1" id="KW-0547">Nucleotide-binding</keyword>
<dbReference type="GO" id="GO:0005874">
    <property type="term" value="C:microtubule"/>
    <property type="evidence" value="ECO:0007669"/>
    <property type="project" value="TreeGrafter"/>
</dbReference>
<dbReference type="GO" id="GO:0016020">
    <property type="term" value="C:membrane"/>
    <property type="evidence" value="ECO:0007669"/>
    <property type="project" value="TreeGrafter"/>
</dbReference>
<accession>A0A9P8V4R0</accession>
<dbReference type="Gene3D" id="3.40.50.300">
    <property type="entry name" value="P-loop containing nucleotide triphosphate hydrolases"/>
    <property type="match status" value="1"/>
</dbReference>
<keyword evidence="2" id="KW-0342">GTP-binding</keyword>
<organism evidence="6 7">
    <name type="scientific">Plectosphaerella plurivora</name>
    <dbReference type="NCBI Taxonomy" id="936078"/>
    <lineage>
        <taxon>Eukaryota</taxon>
        <taxon>Fungi</taxon>
        <taxon>Dikarya</taxon>
        <taxon>Ascomycota</taxon>
        <taxon>Pezizomycotina</taxon>
        <taxon>Sordariomycetes</taxon>
        <taxon>Hypocreomycetidae</taxon>
        <taxon>Glomerellales</taxon>
        <taxon>Plectosphaerellaceae</taxon>
        <taxon>Plectosphaerella</taxon>
    </lineage>
</organism>
<keyword evidence="3" id="KW-0175">Coiled coil</keyword>
<evidence type="ECO:0000313" key="6">
    <source>
        <dbReference type="EMBL" id="KAH6672754.1"/>
    </source>
</evidence>
<keyword evidence="7" id="KW-1185">Reference proteome</keyword>
<dbReference type="Gene3D" id="1.20.120.1240">
    <property type="entry name" value="Dynamin, middle domain"/>
    <property type="match status" value="1"/>
</dbReference>
<dbReference type="Proteomes" id="UP000770015">
    <property type="component" value="Unassembled WGS sequence"/>
</dbReference>
<comment type="caution">
    <text evidence="6">The sequence shown here is derived from an EMBL/GenBank/DDBJ whole genome shotgun (WGS) entry which is preliminary data.</text>
</comment>
<dbReference type="SMART" id="SM00053">
    <property type="entry name" value="DYNc"/>
    <property type="match status" value="1"/>
</dbReference>
<dbReference type="GO" id="GO:0000266">
    <property type="term" value="P:mitochondrial fission"/>
    <property type="evidence" value="ECO:0007669"/>
    <property type="project" value="TreeGrafter"/>
</dbReference>
<evidence type="ECO:0000256" key="1">
    <source>
        <dbReference type="ARBA" id="ARBA00022741"/>
    </source>
</evidence>
<dbReference type="PRINTS" id="PR00195">
    <property type="entry name" value="DYNAMIN"/>
</dbReference>
<name>A0A9P8V4R0_9PEZI</name>
<dbReference type="GO" id="GO:0005739">
    <property type="term" value="C:mitochondrion"/>
    <property type="evidence" value="ECO:0007669"/>
    <property type="project" value="TreeGrafter"/>
</dbReference>
<dbReference type="InterPro" id="IPR000375">
    <property type="entry name" value="Dynamin_stalk"/>
</dbReference>
<feature type="region of interest" description="Disordered" evidence="4">
    <location>
        <begin position="336"/>
        <end position="371"/>
    </location>
</feature>
<dbReference type="PROSITE" id="PS51388">
    <property type="entry name" value="GED"/>
    <property type="match status" value="1"/>
</dbReference>
<evidence type="ECO:0000259" key="5">
    <source>
        <dbReference type="PROSITE" id="PS51388"/>
    </source>
</evidence>
<dbReference type="Pfam" id="PF00350">
    <property type="entry name" value="Dynamin_N"/>
    <property type="match status" value="1"/>
</dbReference>
<dbReference type="GO" id="GO:0016559">
    <property type="term" value="P:peroxisome fission"/>
    <property type="evidence" value="ECO:0007669"/>
    <property type="project" value="TreeGrafter"/>
</dbReference>
<evidence type="ECO:0000256" key="4">
    <source>
        <dbReference type="SAM" id="MobiDB-lite"/>
    </source>
</evidence>
<dbReference type="EMBL" id="JAGSXJ010000027">
    <property type="protein sequence ID" value="KAH6672754.1"/>
    <property type="molecule type" value="Genomic_DNA"/>
</dbReference>
<dbReference type="InterPro" id="IPR027417">
    <property type="entry name" value="P-loop_NTPase"/>
</dbReference>
<dbReference type="CDD" id="cd08771">
    <property type="entry name" value="DLP_1"/>
    <property type="match status" value="1"/>
</dbReference>
<evidence type="ECO:0000313" key="7">
    <source>
        <dbReference type="Proteomes" id="UP000770015"/>
    </source>
</evidence>
<dbReference type="SUPFAM" id="SSF52540">
    <property type="entry name" value="P-loop containing nucleoside triphosphate hydrolases"/>
    <property type="match status" value="1"/>
</dbReference>
<dbReference type="PANTHER" id="PTHR11566:SF215">
    <property type="entry name" value="DYNAMIN GTPASE"/>
    <property type="match status" value="1"/>
</dbReference>
<protein>
    <submittedName>
        <fullName evidence="6">Interferon-induced GTP-binding protein Mx2</fullName>
    </submittedName>
</protein>
<dbReference type="InterPro" id="IPR022812">
    <property type="entry name" value="Dynamin"/>
</dbReference>
<dbReference type="InterPro" id="IPR045063">
    <property type="entry name" value="Dynamin_N"/>
</dbReference>
<dbReference type="InterPro" id="IPR020850">
    <property type="entry name" value="GED_dom"/>
</dbReference>
<evidence type="ECO:0000256" key="2">
    <source>
        <dbReference type="ARBA" id="ARBA00023134"/>
    </source>
</evidence>
<sequence length="645" mass="72311">MTLYLGGAMDLSPSLSTLIPRSNFRTQPASGLPACLLTELHQYGSNLPPTYLRQTPANPDGKHTFSEDVLKIEKCGPDEDYLTIIDVPGIFRNITDGVTTDKDKELVKCMVNRYIKDDRTVILAVLPCNVDVATQEILTKAKKVDPKGDRTLGILTKADLLIEQSAKASVVSLVAGNRAPLKLGYHVVTNRGGDDNDEEDGSVAHENQLKREALFKHHPWLTLSEDRRLSDLLGEITDRAFPQLRSETRERLADVTAKLKELGISRKTERQQQQYLVGIASEFQSLVRAALNADYSAHPAFDANELRLITAVVDCAEDFDKFFIHFAHTYLFENQEDDKSDTDSEKTESSNNGSDDGSSDASQDGFSVPDAKDYPDLVQIITDELDIEDPKHGIMEWIGAVHHRSRGLELGSFSSGILPSVFREQSVKWEACARDFVSQVILLVHRFILKALKIVCTDNHVYQCIVSAIFQDLCDKYQGGMDQAKLLVNIERQLKPYTLNHYFAQNQQKNVGERIQKTLELKSWRKSAKDGVVEGISYLKLNDVAEAVSNKSNAEQAQEAIHDSLEAYYKVAYKRFVDNIFSQAVDYKLLSGPDSPLGLFCDRWVLDLEADQLQAVAGESRRTREARERLQNEVADLEIAMKILL</sequence>
<gene>
    <name evidence="6" type="ORF">F5X68DRAFT_224617</name>
</gene>
<dbReference type="GO" id="GO:0006897">
    <property type="term" value="P:endocytosis"/>
    <property type="evidence" value="ECO:0007669"/>
    <property type="project" value="TreeGrafter"/>
</dbReference>
<evidence type="ECO:0000256" key="3">
    <source>
        <dbReference type="SAM" id="Coils"/>
    </source>
</evidence>
<dbReference type="OrthoDB" id="415706at2759"/>
<dbReference type="Pfam" id="PF01031">
    <property type="entry name" value="Dynamin_M"/>
    <property type="match status" value="1"/>
</dbReference>
<reference evidence="6" key="1">
    <citation type="journal article" date="2021" name="Nat. Commun.">
        <title>Genetic determinants of endophytism in the Arabidopsis root mycobiome.</title>
        <authorList>
            <person name="Mesny F."/>
            <person name="Miyauchi S."/>
            <person name="Thiergart T."/>
            <person name="Pickel B."/>
            <person name="Atanasova L."/>
            <person name="Karlsson M."/>
            <person name="Huettel B."/>
            <person name="Barry K.W."/>
            <person name="Haridas S."/>
            <person name="Chen C."/>
            <person name="Bauer D."/>
            <person name="Andreopoulos W."/>
            <person name="Pangilinan J."/>
            <person name="LaButti K."/>
            <person name="Riley R."/>
            <person name="Lipzen A."/>
            <person name="Clum A."/>
            <person name="Drula E."/>
            <person name="Henrissat B."/>
            <person name="Kohler A."/>
            <person name="Grigoriev I.V."/>
            <person name="Martin F.M."/>
            <person name="Hacquard S."/>
        </authorList>
    </citation>
    <scope>NUCLEOTIDE SEQUENCE</scope>
    <source>
        <strain evidence="6">MPI-SDFR-AT-0117</strain>
    </source>
</reference>
<feature type="coiled-coil region" evidence="3">
    <location>
        <begin position="613"/>
        <end position="640"/>
    </location>
</feature>
<dbReference type="GO" id="GO:0005525">
    <property type="term" value="F:GTP binding"/>
    <property type="evidence" value="ECO:0007669"/>
    <property type="project" value="InterPro"/>
</dbReference>
<dbReference type="GO" id="GO:0003924">
    <property type="term" value="F:GTPase activity"/>
    <property type="evidence" value="ECO:0007669"/>
    <property type="project" value="InterPro"/>
</dbReference>
<dbReference type="PANTHER" id="PTHR11566">
    <property type="entry name" value="DYNAMIN"/>
    <property type="match status" value="1"/>
</dbReference>